<gene>
    <name evidence="1" type="ORF">GO493_05710</name>
</gene>
<dbReference type="Proteomes" id="UP000461730">
    <property type="component" value="Unassembled WGS sequence"/>
</dbReference>
<protein>
    <submittedName>
        <fullName evidence="1">Uncharacterized protein</fullName>
    </submittedName>
</protein>
<dbReference type="AlphaFoldDB" id="A0A7K1U055"/>
<keyword evidence="2" id="KW-1185">Reference proteome</keyword>
<evidence type="ECO:0000313" key="1">
    <source>
        <dbReference type="EMBL" id="MVT07749.1"/>
    </source>
</evidence>
<dbReference type="RefSeq" id="WP_157305129.1">
    <property type="nucleotide sequence ID" value="NZ_WRXN01000001.1"/>
</dbReference>
<organism evidence="1 2">
    <name type="scientific">Chitinophaga tropicalis</name>
    <dbReference type="NCBI Taxonomy" id="2683588"/>
    <lineage>
        <taxon>Bacteria</taxon>
        <taxon>Pseudomonadati</taxon>
        <taxon>Bacteroidota</taxon>
        <taxon>Chitinophagia</taxon>
        <taxon>Chitinophagales</taxon>
        <taxon>Chitinophagaceae</taxon>
        <taxon>Chitinophaga</taxon>
    </lineage>
</organism>
<sequence>MRQLSNGYGFIHNQQAGEAYILSPAGVAAWQSSCQSLDNAKQLASGGKGVILTAKKMKGLTEATKEYVLLSGR</sequence>
<dbReference type="EMBL" id="WRXN01000001">
    <property type="protein sequence ID" value="MVT07749.1"/>
    <property type="molecule type" value="Genomic_DNA"/>
</dbReference>
<proteinExistence type="predicted"/>
<evidence type="ECO:0000313" key="2">
    <source>
        <dbReference type="Proteomes" id="UP000461730"/>
    </source>
</evidence>
<comment type="caution">
    <text evidence="1">The sequence shown here is derived from an EMBL/GenBank/DDBJ whole genome shotgun (WGS) entry which is preliminary data.</text>
</comment>
<name>A0A7K1U055_9BACT</name>
<reference evidence="1 2" key="1">
    <citation type="submission" date="2019-12" db="EMBL/GenBank/DDBJ databases">
        <title>Chitinophaga sp. strain ysch24 (GDMCC 1.1355), whole genome shotgun sequence.</title>
        <authorList>
            <person name="Zhang X."/>
        </authorList>
    </citation>
    <scope>NUCLEOTIDE SEQUENCE [LARGE SCALE GENOMIC DNA]</scope>
    <source>
        <strain evidence="2">ysch24</strain>
    </source>
</reference>
<accession>A0A7K1U055</accession>